<evidence type="ECO:0000256" key="1">
    <source>
        <dbReference type="SAM" id="MobiDB-lite"/>
    </source>
</evidence>
<gene>
    <name evidence="2" type="ORF">COI93_18090</name>
</gene>
<name>A0A2B0LZ45_BACCE</name>
<evidence type="ECO:0000313" key="3">
    <source>
        <dbReference type="Proteomes" id="UP000242656"/>
    </source>
</evidence>
<dbReference type="Proteomes" id="UP000242656">
    <property type="component" value="Unassembled WGS sequence"/>
</dbReference>
<evidence type="ECO:0000313" key="2">
    <source>
        <dbReference type="EMBL" id="PFK33816.1"/>
    </source>
</evidence>
<dbReference type="AlphaFoldDB" id="A0A2B0LZ45"/>
<feature type="region of interest" description="Disordered" evidence="1">
    <location>
        <begin position="1"/>
        <end position="24"/>
    </location>
</feature>
<organism evidence="2 3">
    <name type="scientific">Bacillus cereus</name>
    <dbReference type="NCBI Taxonomy" id="1396"/>
    <lineage>
        <taxon>Bacteria</taxon>
        <taxon>Bacillati</taxon>
        <taxon>Bacillota</taxon>
        <taxon>Bacilli</taxon>
        <taxon>Bacillales</taxon>
        <taxon>Bacillaceae</taxon>
        <taxon>Bacillus</taxon>
        <taxon>Bacillus cereus group</taxon>
    </lineage>
</organism>
<proteinExistence type="predicted"/>
<feature type="compositionally biased region" description="Polar residues" evidence="1">
    <location>
        <begin position="1"/>
        <end position="22"/>
    </location>
</feature>
<comment type="caution">
    <text evidence="2">The sequence shown here is derived from an EMBL/GenBank/DDBJ whole genome shotgun (WGS) entry which is preliminary data.</text>
</comment>
<accession>A0A2B0LZ45</accession>
<reference evidence="2 3" key="1">
    <citation type="submission" date="2017-09" db="EMBL/GenBank/DDBJ databases">
        <title>Large-scale bioinformatics analysis of Bacillus genomes uncovers conserved roles of natural products in bacterial physiology.</title>
        <authorList>
            <consortium name="Agbiome Team Llc"/>
            <person name="Bleich R.M."/>
            <person name="Grubbs K.J."/>
            <person name="Santa Maria K.C."/>
            <person name="Allen S.E."/>
            <person name="Farag S."/>
            <person name="Shank E.A."/>
            <person name="Bowers A."/>
        </authorList>
    </citation>
    <scope>NUCLEOTIDE SEQUENCE [LARGE SCALE GENOMIC DNA]</scope>
    <source>
        <strain evidence="2 3">AFS083043</strain>
    </source>
</reference>
<dbReference type="EMBL" id="NUWN01000075">
    <property type="protein sequence ID" value="PFK33816.1"/>
    <property type="molecule type" value="Genomic_DNA"/>
</dbReference>
<sequence length="44" mass="4604">MFGGFTSSCEANCASTSESPSPSHAKRAASAFDLIQLRLLDPCV</sequence>
<protein>
    <submittedName>
        <fullName evidence="2">Uncharacterized protein</fullName>
    </submittedName>
</protein>